<evidence type="ECO:0000256" key="4">
    <source>
        <dbReference type="RuleBase" id="RU003733"/>
    </source>
</evidence>
<evidence type="ECO:0000256" key="2">
    <source>
        <dbReference type="ARBA" id="ARBA00022679"/>
    </source>
</evidence>
<dbReference type="PANTHER" id="PTHR43095">
    <property type="entry name" value="SUGAR KINASE"/>
    <property type="match status" value="1"/>
</dbReference>
<dbReference type="PIRSF" id="PIRSF000538">
    <property type="entry name" value="GlpK"/>
    <property type="match status" value="1"/>
</dbReference>
<dbReference type="Proteomes" id="UP000029995">
    <property type="component" value="Unassembled WGS sequence"/>
</dbReference>
<dbReference type="GO" id="GO:0016773">
    <property type="term" value="F:phosphotransferase activity, alcohol group as acceptor"/>
    <property type="evidence" value="ECO:0007669"/>
    <property type="project" value="InterPro"/>
</dbReference>
<dbReference type="EMBL" id="JANX01000493">
    <property type="protein sequence ID" value="KGM31517.1"/>
    <property type="molecule type" value="Genomic_DNA"/>
</dbReference>
<dbReference type="InterPro" id="IPR018485">
    <property type="entry name" value="FGGY_C"/>
</dbReference>
<dbReference type="PROSITE" id="PS00445">
    <property type="entry name" value="FGGY_KINASES_2"/>
    <property type="match status" value="1"/>
</dbReference>
<dbReference type="InterPro" id="IPR050406">
    <property type="entry name" value="FGGY_Carb_Kinase"/>
</dbReference>
<dbReference type="GO" id="GO:0016301">
    <property type="term" value="F:kinase activity"/>
    <property type="evidence" value="ECO:0007669"/>
    <property type="project" value="UniProtKB-KW"/>
</dbReference>
<dbReference type="Gene3D" id="3.30.420.40">
    <property type="match status" value="2"/>
</dbReference>
<evidence type="ECO:0000259" key="6">
    <source>
        <dbReference type="Pfam" id="PF02782"/>
    </source>
</evidence>
<evidence type="ECO:0000259" key="5">
    <source>
        <dbReference type="Pfam" id="PF00370"/>
    </source>
</evidence>
<comment type="similarity">
    <text evidence="1 4">Belongs to the FGGY kinase family.</text>
</comment>
<dbReference type="AlphaFoldDB" id="A0A0A0D397"/>
<dbReference type="PANTHER" id="PTHR43095:SF5">
    <property type="entry name" value="XYLULOSE KINASE"/>
    <property type="match status" value="1"/>
</dbReference>
<protein>
    <submittedName>
        <fullName evidence="7">Xylulose kinase</fullName>
    </submittedName>
</protein>
<evidence type="ECO:0000313" key="8">
    <source>
        <dbReference type="Proteomes" id="UP000029995"/>
    </source>
</evidence>
<dbReference type="Pfam" id="PF02782">
    <property type="entry name" value="FGGY_C"/>
    <property type="match status" value="1"/>
</dbReference>
<evidence type="ECO:0000313" key="7">
    <source>
        <dbReference type="EMBL" id="KGM31517.1"/>
    </source>
</evidence>
<evidence type="ECO:0000256" key="1">
    <source>
        <dbReference type="ARBA" id="ARBA00009156"/>
    </source>
</evidence>
<organism evidence="7 8">
    <name type="scientific">Inquilinus limosus MP06</name>
    <dbReference type="NCBI Taxonomy" id="1398085"/>
    <lineage>
        <taxon>Bacteria</taxon>
        <taxon>Pseudomonadati</taxon>
        <taxon>Pseudomonadota</taxon>
        <taxon>Alphaproteobacteria</taxon>
        <taxon>Rhodospirillales</taxon>
        <taxon>Rhodospirillaceae</taxon>
        <taxon>Inquilinus</taxon>
    </lineage>
</organism>
<accession>A0A0A0D397</accession>
<dbReference type="InterPro" id="IPR018484">
    <property type="entry name" value="FGGY_N"/>
</dbReference>
<proteinExistence type="inferred from homology"/>
<dbReference type="SUPFAM" id="SSF53067">
    <property type="entry name" value="Actin-like ATPase domain"/>
    <property type="match status" value="2"/>
</dbReference>
<keyword evidence="3 4" id="KW-0418">Kinase</keyword>
<reference evidence="7 8" key="1">
    <citation type="submission" date="2014-01" db="EMBL/GenBank/DDBJ databases">
        <title>Genome sequence determination for a cystic fibrosis isolate, Inquilinus limosus.</title>
        <authorList>
            <person name="Pino M."/>
            <person name="Di Conza J."/>
            <person name="Gutkind G."/>
        </authorList>
    </citation>
    <scope>NUCLEOTIDE SEQUENCE [LARGE SCALE GENOMIC DNA]</scope>
    <source>
        <strain evidence="7 8">MP06</strain>
    </source>
</reference>
<name>A0A0A0D397_9PROT</name>
<feature type="domain" description="Carbohydrate kinase FGGY N-terminal" evidence="5">
    <location>
        <begin position="6"/>
        <end position="250"/>
    </location>
</feature>
<dbReference type="InterPro" id="IPR000577">
    <property type="entry name" value="Carb_kinase_FGGY"/>
</dbReference>
<dbReference type="InterPro" id="IPR018483">
    <property type="entry name" value="Carb_kinase_FGGY_CS"/>
</dbReference>
<keyword evidence="2 4" id="KW-0808">Transferase</keyword>
<dbReference type="CDD" id="cd24121">
    <property type="entry name" value="ASKHA_NBD_FGGY_BaEryA-like"/>
    <property type="match status" value="1"/>
</dbReference>
<dbReference type="Pfam" id="PF00370">
    <property type="entry name" value="FGGY_N"/>
    <property type="match status" value="1"/>
</dbReference>
<feature type="domain" description="Carbohydrate kinase FGGY C-terminal" evidence="6">
    <location>
        <begin position="298"/>
        <end position="458"/>
    </location>
</feature>
<dbReference type="OrthoDB" id="9805576at2"/>
<gene>
    <name evidence="7" type="ORF">P409_26725</name>
</gene>
<sequence>MSKDVLIGLDSGTSVVKAVAFDLDGAPVEHAARPNATIPVDGAGMEQEFGRTWDDAALVLRELAAKLEARGLRVAGIAVTGQGDGTWLIDRDGDPVGRAMLWHDGRSGPIVAELHKSGTAKAVQRFTGTMLNMSNQSGQLLWLKRHRPEVLARAATAFHCKDWLYFRMTGERATDVSEGTFTFGDYRTREYAPEVLELFGLQDEARLLPPMVDGARRNSALTPQAAIATGLPAGTPVVLAPVDLLCGALGSGLYDPEGRAGFTVLGSTGAHMRLVFGADRVTLGEEVGYTMPFVAPGSYVSMVSNMAATLNIDWLCGVVEEVAEAAGATLPKRSDLIPLLDAKSAAAKPGRLLYHPFIAEAGERGPFVDSAARASVIGLSGTAGAGDLLRAIYESLGFASRDCYESVGGTPAEIRLAGGAARSATMRGILAAATDAPVRLVKREEVGAAGAAMVAALSLGILPDIDTACARWVTPLLAEAEAPDPALVEHYDRLFPQYRASYRALRPIWHALDDLRTEG</sequence>
<dbReference type="GO" id="GO:0005975">
    <property type="term" value="P:carbohydrate metabolic process"/>
    <property type="evidence" value="ECO:0007669"/>
    <property type="project" value="InterPro"/>
</dbReference>
<dbReference type="RefSeq" id="WP_034845585.1">
    <property type="nucleotide sequence ID" value="NZ_JANX01000493.1"/>
</dbReference>
<evidence type="ECO:0000256" key="3">
    <source>
        <dbReference type="ARBA" id="ARBA00022777"/>
    </source>
</evidence>
<dbReference type="InterPro" id="IPR043129">
    <property type="entry name" value="ATPase_NBD"/>
</dbReference>
<comment type="caution">
    <text evidence="7">The sequence shown here is derived from an EMBL/GenBank/DDBJ whole genome shotgun (WGS) entry which is preliminary data.</text>
</comment>